<dbReference type="AlphaFoldDB" id="A0A9J5YPZ8"/>
<comment type="caution">
    <text evidence="1">The sequence shown here is derived from an EMBL/GenBank/DDBJ whole genome shotgun (WGS) entry which is preliminary data.</text>
</comment>
<accession>A0A9J5YPZ8</accession>
<proteinExistence type="predicted"/>
<feature type="non-terminal residue" evidence="1">
    <location>
        <position position="1"/>
    </location>
</feature>
<evidence type="ECO:0000313" key="2">
    <source>
        <dbReference type="Proteomes" id="UP000824120"/>
    </source>
</evidence>
<protein>
    <submittedName>
        <fullName evidence="1">Uncharacterized protein</fullName>
    </submittedName>
</protein>
<sequence>MNIFEVDKKKNQKRGRKLAPAISRPSLHKITFVHNMQPYYESVVLKRSRQNILVKIRIHKSLRVNSQHHLKRI</sequence>
<organism evidence="1 2">
    <name type="scientific">Solanum commersonii</name>
    <name type="common">Commerson's wild potato</name>
    <name type="synonym">Commerson's nightshade</name>
    <dbReference type="NCBI Taxonomy" id="4109"/>
    <lineage>
        <taxon>Eukaryota</taxon>
        <taxon>Viridiplantae</taxon>
        <taxon>Streptophyta</taxon>
        <taxon>Embryophyta</taxon>
        <taxon>Tracheophyta</taxon>
        <taxon>Spermatophyta</taxon>
        <taxon>Magnoliopsida</taxon>
        <taxon>eudicotyledons</taxon>
        <taxon>Gunneridae</taxon>
        <taxon>Pentapetalae</taxon>
        <taxon>asterids</taxon>
        <taxon>lamiids</taxon>
        <taxon>Solanales</taxon>
        <taxon>Solanaceae</taxon>
        <taxon>Solanoideae</taxon>
        <taxon>Solaneae</taxon>
        <taxon>Solanum</taxon>
    </lineage>
</organism>
<dbReference type="Proteomes" id="UP000824120">
    <property type="component" value="Chromosome 6"/>
</dbReference>
<reference evidence="1 2" key="1">
    <citation type="submission" date="2020-09" db="EMBL/GenBank/DDBJ databases">
        <title>De no assembly of potato wild relative species, Solanum commersonii.</title>
        <authorList>
            <person name="Cho K."/>
        </authorList>
    </citation>
    <scope>NUCLEOTIDE SEQUENCE [LARGE SCALE GENOMIC DNA]</scope>
    <source>
        <strain evidence="1">LZ3.2</strain>
        <tissue evidence="1">Leaf</tissue>
    </source>
</reference>
<evidence type="ECO:0000313" key="1">
    <source>
        <dbReference type="EMBL" id="KAG5602545.1"/>
    </source>
</evidence>
<gene>
    <name evidence="1" type="ORF">H5410_033915</name>
</gene>
<dbReference type="EMBL" id="JACXVP010000006">
    <property type="protein sequence ID" value="KAG5602545.1"/>
    <property type="molecule type" value="Genomic_DNA"/>
</dbReference>
<keyword evidence="2" id="KW-1185">Reference proteome</keyword>
<name>A0A9J5YPZ8_SOLCO</name>